<sequence>MRKCRFNIRKPRSLSHACFGPRQAHFTAQQIALYSTRKSPQAGKVTSGISDPEHAFYNYTSGRWLYNEHLRLSERRRHFNIHELCQAVAKSVDRSTDDITTFIKIAEGGSYRIFEATFQDRMNVIVRLPYPCTIPREYGIISEVATMEYLRLHGVPVPKVFDWCSSADNPVRSEYIIMEKVQGRELGHTWYTVTSKERRTIVEKIVDIERMLFAIQFPASGSIYFKDDVGARAATIDLPLAVNHGDTERFCIGPSTEFLWSYQKRDELAVNQGPWKMPQELLEAVGHRELAWLQKFGKRRFPREPLYRELYGHQEVDPQVQVDILRDFLKVAAHIVPEDPELCQPTIRHPDLSPNNIFISESGDITGVIDWQHTTILPMFLQAKIPKHFQNYGDDDSENFRRPELPPNFDLLEESEKDKQLELYRRRQLHYFYLGFTSTNNKPHLRAMGKHDLIARNRLYDTAGRPWEGDNTSLKAELIQASTHWPNIATPPMKTAAFPAQYPDADVTACLSIDAQQKDADAQMQRLRDFIGVNIDGWVPAEFYEEAREKERYMKQQALEAAETEGERREVDELWPFLDHEEVD</sequence>
<organism evidence="1 2">
    <name type="scientific">Boeremia exigua</name>
    <dbReference type="NCBI Taxonomy" id="749465"/>
    <lineage>
        <taxon>Eukaryota</taxon>
        <taxon>Fungi</taxon>
        <taxon>Dikarya</taxon>
        <taxon>Ascomycota</taxon>
        <taxon>Pezizomycotina</taxon>
        <taxon>Dothideomycetes</taxon>
        <taxon>Pleosporomycetidae</taxon>
        <taxon>Pleosporales</taxon>
        <taxon>Pleosporineae</taxon>
        <taxon>Didymellaceae</taxon>
        <taxon>Boeremia</taxon>
    </lineage>
</organism>
<name>A0ACC2HY49_9PLEO</name>
<dbReference type="EMBL" id="JAPHNI010000847">
    <property type="protein sequence ID" value="KAJ8107859.1"/>
    <property type="molecule type" value="Genomic_DNA"/>
</dbReference>
<reference evidence="1" key="1">
    <citation type="submission" date="2022-11" db="EMBL/GenBank/DDBJ databases">
        <title>Genome Sequence of Boeremia exigua.</title>
        <authorList>
            <person name="Buettner E."/>
        </authorList>
    </citation>
    <scope>NUCLEOTIDE SEQUENCE</scope>
    <source>
        <strain evidence="1">CU02</strain>
    </source>
</reference>
<evidence type="ECO:0000313" key="1">
    <source>
        <dbReference type="EMBL" id="KAJ8107859.1"/>
    </source>
</evidence>
<gene>
    <name evidence="1" type="ORF">OPT61_g8577</name>
</gene>
<accession>A0ACC2HY49</accession>
<proteinExistence type="predicted"/>
<dbReference type="Proteomes" id="UP001153331">
    <property type="component" value="Unassembled WGS sequence"/>
</dbReference>
<protein>
    <submittedName>
        <fullName evidence="1">Uncharacterized protein</fullName>
    </submittedName>
</protein>
<keyword evidence="2" id="KW-1185">Reference proteome</keyword>
<evidence type="ECO:0000313" key="2">
    <source>
        <dbReference type="Proteomes" id="UP001153331"/>
    </source>
</evidence>
<comment type="caution">
    <text evidence="1">The sequence shown here is derived from an EMBL/GenBank/DDBJ whole genome shotgun (WGS) entry which is preliminary data.</text>
</comment>